<dbReference type="InterPro" id="IPR004485">
    <property type="entry name" value="Cobalamin_biosynth_CobD/CbiB"/>
</dbReference>
<dbReference type="PANTHER" id="PTHR34308">
    <property type="entry name" value="COBALAMIN BIOSYNTHESIS PROTEIN CBIB"/>
    <property type="match status" value="1"/>
</dbReference>
<evidence type="ECO:0000256" key="8">
    <source>
        <dbReference type="ARBA" id="ARBA00023136"/>
    </source>
</evidence>
<evidence type="ECO:0000256" key="3">
    <source>
        <dbReference type="ARBA" id="ARBA00006263"/>
    </source>
</evidence>
<reference evidence="10 11" key="1">
    <citation type="submission" date="2020-08" db="EMBL/GenBank/DDBJ databases">
        <title>Genome sequencing of Purple Non-Sulfur Bacteria from various extreme environments.</title>
        <authorList>
            <person name="Mayer M."/>
        </authorList>
    </citation>
    <scope>NUCLEOTIDE SEQUENCE [LARGE SCALE GENOMIC DNA]</scope>
    <source>
        <strain evidence="10 11">2761</strain>
    </source>
</reference>
<dbReference type="PANTHER" id="PTHR34308:SF1">
    <property type="entry name" value="COBALAMIN BIOSYNTHESIS PROTEIN CBIB"/>
    <property type="match status" value="1"/>
</dbReference>
<dbReference type="OrthoDB" id="9811967at2"/>
<evidence type="ECO:0000256" key="1">
    <source>
        <dbReference type="ARBA" id="ARBA00004651"/>
    </source>
</evidence>
<evidence type="ECO:0000256" key="4">
    <source>
        <dbReference type="ARBA" id="ARBA00022475"/>
    </source>
</evidence>
<evidence type="ECO:0000256" key="9">
    <source>
        <dbReference type="HAMAP-Rule" id="MF_00024"/>
    </source>
</evidence>
<dbReference type="Proteomes" id="UP000587070">
    <property type="component" value="Unassembled WGS sequence"/>
</dbReference>
<feature type="transmembrane region" description="Helical" evidence="9">
    <location>
        <begin position="197"/>
        <end position="219"/>
    </location>
</feature>
<dbReference type="HAMAP" id="MF_00024">
    <property type="entry name" value="CobD_CbiB"/>
    <property type="match status" value="1"/>
</dbReference>
<comment type="caution">
    <text evidence="9">Lacks conserved residue(s) required for the propagation of feature annotation.</text>
</comment>
<comment type="similarity">
    <text evidence="3 9">Belongs to the CobD/CbiB family.</text>
</comment>
<keyword evidence="4 9" id="KW-1003">Cell membrane</keyword>
<keyword evidence="5 9" id="KW-0169">Cobalamin biosynthesis</keyword>
<evidence type="ECO:0000313" key="11">
    <source>
        <dbReference type="Proteomes" id="UP000587070"/>
    </source>
</evidence>
<dbReference type="RefSeq" id="WP_153114671.1">
    <property type="nucleotide sequence ID" value="NZ_JACIGE010000002.1"/>
</dbReference>
<keyword evidence="6 9" id="KW-0812">Transmembrane</keyword>
<dbReference type="GO" id="GO:0015420">
    <property type="term" value="F:ABC-type vitamin B12 transporter activity"/>
    <property type="evidence" value="ECO:0007669"/>
    <property type="project" value="UniProtKB-UniRule"/>
</dbReference>
<evidence type="ECO:0000256" key="7">
    <source>
        <dbReference type="ARBA" id="ARBA00022989"/>
    </source>
</evidence>
<dbReference type="EMBL" id="JACIGE010000002">
    <property type="protein sequence ID" value="MBB4246619.1"/>
    <property type="molecule type" value="Genomic_DNA"/>
</dbReference>
<evidence type="ECO:0000313" key="10">
    <source>
        <dbReference type="EMBL" id="MBB4246619.1"/>
    </source>
</evidence>
<keyword evidence="8 9" id="KW-0472">Membrane</keyword>
<comment type="pathway">
    <text evidence="2 9">Cofactor biosynthesis; adenosylcobalamin biosynthesis.</text>
</comment>
<dbReference type="GO" id="GO:0005886">
    <property type="term" value="C:plasma membrane"/>
    <property type="evidence" value="ECO:0007669"/>
    <property type="project" value="UniProtKB-SubCell"/>
</dbReference>
<name>A0A840GEH5_RHOTE</name>
<comment type="subcellular location">
    <subcellularLocation>
        <location evidence="1 9">Cell membrane</location>
        <topology evidence="1 9">Multi-pass membrane protein</topology>
    </subcellularLocation>
</comment>
<feature type="transmembrane region" description="Helical" evidence="9">
    <location>
        <begin position="337"/>
        <end position="361"/>
    </location>
</feature>
<proteinExistence type="inferred from homology"/>
<gene>
    <name evidence="9" type="primary">cobD</name>
    <name evidence="10" type="ORF">GGD90_000976</name>
</gene>
<dbReference type="NCBIfam" id="TIGR00380">
    <property type="entry name" value="cobal_cbiB"/>
    <property type="match status" value="1"/>
</dbReference>
<dbReference type="GO" id="GO:0016874">
    <property type="term" value="F:ligase activity"/>
    <property type="evidence" value="ECO:0007669"/>
    <property type="project" value="UniProtKB-KW"/>
</dbReference>
<keyword evidence="11" id="KW-1185">Reference proteome</keyword>
<evidence type="ECO:0000256" key="2">
    <source>
        <dbReference type="ARBA" id="ARBA00004953"/>
    </source>
</evidence>
<protein>
    <recommendedName>
        <fullName evidence="9">Cobalamin biosynthesis protein CobD</fullName>
    </recommendedName>
</protein>
<dbReference type="Pfam" id="PF03186">
    <property type="entry name" value="CobD_Cbib"/>
    <property type="match status" value="1"/>
</dbReference>
<dbReference type="AlphaFoldDB" id="A0A840GEH5"/>
<comment type="function">
    <text evidence="9">Converts cobyric acid to cobinamide by the addition of aminopropanol on the F carboxylic group.</text>
</comment>
<dbReference type="UniPathway" id="UPA00148"/>
<feature type="transmembrane region" description="Helical" evidence="9">
    <location>
        <begin position="102"/>
        <end position="120"/>
    </location>
</feature>
<organism evidence="10 11">
    <name type="scientific">Rhodocyclus tenuis</name>
    <name type="common">Rhodospirillum tenue</name>
    <dbReference type="NCBI Taxonomy" id="1066"/>
    <lineage>
        <taxon>Bacteria</taxon>
        <taxon>Pseudomonadati</taxon>
        <taxon>Pseudomonadota</taxon>
        <taxon>Betaproteobacteria</taxon>
        <taxon>Rhodocyclales</taxon>
        <taxon>Rhodocyclaceae</taxon>
        <taxon>Rhodocyclus</taxon>
    </lineage>
</organism>
<keyword evidence="10" id="KW-0436">Ligase</keyword>
<comment type="caution">
    <text evidence="10">The sequence shown here is derived from an EMBL/GenBank/DDBJ whole genome shotgun (WGS) entry which is preliminary data.</text>
</comment>
<sequence length="412" mass="41851">MPLFALPDVLLLPLAGLAAVLLDRLFGEPPRFHPLVGFGKLADALAGALNRPRQNTQGGNAGGTITAQAGATPAAALAVAKAAPLAESYPPSTDVIRRGAGLLAWALAVLPWVALAAWLCAPARLGWIGDVLLLTLALGGRSLAEHAVQVGADLVAGDLAAARRHVSFLVSRNTAELDEEGVARACVESTLENGADAIFGALFWFALLGGPGAVLYRLANTLDAMWGYRTPRLAAFGWAAARLDDLLNYVPARLTAVAYALCGATRTAFACWRSQAPQWDSPNAGPVMAAGAGALGLSLGGAATYHGQIETRPTLGAGRAPRGADIASALRLVRRALALWLSLWFVLALAVAFVAGGPAVAPAAAAGSSSASLSASVSSVASESAPAASLSRTAFSVSAIGTANHNRGGEHA</sequence>
<evidence type="ECO:0000256" key="5">
    <source>
        <dbReference type="ARBA" id="ARBA00022573"/>
    </source>
</evidence>
<accession>A0A840GEH5</accession>
<dbReference type="GO" id="GO:0009236">
    <property type="term" value="P:cobalamin biosynthetic process"/>
    <property type="evidence" value="ECO:0007669"/>
    <property type="project" value="UniProtKB-UniRule"/>
</dbReference>
<evidence type="ECO:0000256" key="6">
    <source>
        <dbReference type="ARBA" id="ARBA00022692"/>
    </source>
</evidence>
<dbReference type="GO" id="GO:0048472">
    <property type="term" value="F:threonine-phosphate decarboxylase activity"/>
    <property type="evidence" value="ECO:0007669"/>
    <property type="project" value="InterPro"/>
</dbReference>
<keyword evidence="7 9" id="KW-1133">Transmembrane helix</keyword>